<dbReference type="InterPro" id="IPR009937">
    <property type="entry name" value="Phage_holin_3_6"/>
</dbReference>
<comment type="caution">
    <text evidence="2">The sequence shown here is derived from an EMBL/GenBank/DDBJ whole genome shotgun (WGS) entry which is preliminary data.</text>
</comment>
<accession>A0ABW4T035</accession>
<keyword evidence="1" id="KW-0472">Membrane</keyword>
<proteinExistence type="predicted"/>
<gene>
    <name evidence="2" type="ORF">ACFSKW_22565</name>
</gene>
<name>A0ABW4T035_9ACTN</name>
<dbReference type="EMBL" id="JBHUFV010000033">
    <property type="protein sequence ID" value="MFD1934256.1"/>
    <property type="molecule type" value="Genomic_DNA"/>
</dbReference>
<dbReference type="Proteomes" id="UP001597368">
    <property type="component" value="Unassembled WGS sequence"/>
</dbReference>
<dbReference type="RefSeq" id="WP_379574571.1">
    <property type="nucleotide sequence ID" value="NZ_JBHUFV010000033.1"/>
</dbReference>
<keyword evidence="1" id="KW-1133">Transmembrane helix</keyword>
<reference evidence="3" key="1">
    <citation type="journal article" date="2019" name="Int. J. Syst. Evol. Microbiol.">
        <title>The Global Catalogue of Microorganisms (GCM) 10K type strain sequencing project: providing services to taxonomists for standard genome sequencing and annotation.</title>
        <authorList>
            <consortium name="The Broad Institute Genomics Platform"/>
            <consortium name="The Broad Institute Genome Sequencing Center for Infectious Disease"/>
            <person name="Wu L."/>
            <person name="Ma J."/>
        </authorList>
    </citation>
    <scope>NUCLEOTIDE SEQUENCE [LARGE SCALE GENOMIC DNA]</scope>
    <source>
        <strain evidence="3">ICMP 6774ER</strain>
    </source>
</reference>
<organism evidence="2 3">
    <name type="scientific">Nonomuraea mangrovi</name>
    <dbReference type="NCBI Taxonomy" id="2316207"/>
    <lineage>
        <taxon>Bacteria</taxon>
        <taxon>Bacillati</taxon>
        <taxon>Actinomycetota</taxon>
        <taxon>Actinomycetes</taxon>
        <taxon>Streptosporangiales</taxon>
        <taxon>Streptosporangiaceae</taxon>
        <taxon>Nonomuraea</taxon>
    </lineage>
</organism>
<evidence type="ECO:0000313" key="2">
    <source>
        <dbReference type="EMBL" id="MFD1934256.1"/>
    </source>
</evidence>
<protein>
    <submittedName>
        <fullName evidence="2">Phage holin family protein</fullName>
    </submittedName>
</protein>
<sequence length="72" mass="7796">MRCQTRPARLEPADYADSRSSAAIVAGALLMLAAILGLIGRNRVNHATPPIPEAEIESAKTDIDVVEERARR</sequence>
<dbReference type="Pfam" id="PF07332">
    <property type="entry name" value="Phage_holin_3_6"/>
    <property type="match status" value="1"/>
</dbReference>
<evidence type="ECO:0000256" key="1">
    <source>
        <dbReference type="SAM" id="Phobius"/>
    </source>
</evidence>
<feature type="transmembrane region" description="Helical" evidence="1">
    <location>
        <begin position="20"/>
        <end position="39"/>
    </location>
</feature>
<keyword evidence="1" id="KW-0812">Transmembrane</keyword>
<keyword evidence="3" id="KW-1185">Reference proteome</keyword>
<evidence type="ECO:0000313" key="3">
    <source>
        <dbReference type="Proteomes" id="UP001597368"/>
    </source>
</evidence>